<evidence type="ECO:0000256" key="1">
    <source>
        <dbReference type="SAM" id="MobiDB-lite"/>
    </source>
</evidence>
<sequence>MADQMAGIKRAPIPRDLIRAVNRNQRPRFHLQPLLLSEAVNLLRRDPSDPAGELQRNFTGRIRGVETFNPTVEIRWGEGFLQRPRLEDGRRCDFERDAEAFHRSSLEVMEGEACELEGRCWEIEGALGSRSETLGLRVELWGAPAYSASSRELGRPGLNRRRSRIDAKWKGAPFQRAREPQAGEPQPLEGFRSGSAWGDHRSLLSIGSDRRRPWSGSG</sequence>
<proteinExistence type="predicted"/>
<organism evidence="2 3">
    <name type="scientific">Dendrobium catenatum</name>
    <dbReference type="NCBI Taxonomy" id="906689"/>
    <lineage>
        <taxon>Eukaryota</taxon>
        <taxon>Viridiplantae</taxon>
        <taxon>Streptophyta</taxon>
        <taxon>Embryophyta</taxon>
        <taxon>Tracheophyta</taxon>
        <taxon>Spermatophyta</taxon>
        <taxon>Magnoliopsida</taxon>
        <taxon>Liliopsida</taxon>
        <taxon>Asparagales</taxon>
        <taxon>Orchidaceae</taxon>
        <taxon>Epidendroideae</taxon>
        <taxon>Malaxideae</taxon>
        <taxon>Dendrobiinae</taxon>
        <taxon>Dendrobium</taxon>
    </lineage>
</organism>
<feature type="region of interest" description="Disordered" evidence="1">
    <location>
        <begin position="169"/>
        <end position="218"/>
    </location>
</feature>
<reference evidence="2 3" key="2">
    <citation type="journal article" date="2017" name="Nature">
        <title>The Apostasia genome and the evolution of orchids.</title>
        <authorList>
            <person name="Zhang G.Q."/>
            <person name="Liu K.W."/>
            <person name="Li Z."/>
            <person name="Lohaus R."/>
            <person name="Hsiao Y.Y."/>
            <person name="Niu S.C."/>
            <person name="Wang J.Y."/>
            <person name="Lin Y.C."/>
            <person name="Xu Q."/>
            <person name="Chen L.J."/>
            <person name="Yoshida K."/>
            <person name="Fujiwara S."/>
            <person name="Wang Z.W."/>
            <person name="Zhang Y.Q."/>
            <person name="Mitsuda N."/>
            <person name="Wang M."/>
            <person name="Liu G.H."/>
            <person name="Pecoraro L."/>
            <person name="Huang H.X."/>
            <person name="Xiao X.J."/>
            <person name="Lin M."/>
            <person name="Wu X.Y."/>
            <person name="Wu W.L."/>
            <person name="Chen Y.Y."/>
            <person name="Chang S.B."/>
            <person name="Sakamoto S."/>
            <person name="Ohme-Takagi M."/>
            <person name="Yagi M."/>
            <person name="Zeng S.J."/>
            <person name="Shen C.Y."/>
            <person name="Yeh C.M."/>
            <person name="Luo Y.B."/>
            <person name="Tsai W.C."/>
            <person name="Van de Peer Y."/>
            <person name="Liu Z.J."/>
        </authorList>
    </citation>
    <scope>NUCLEOTIDE SEQUENCE [LARGE SCALE GENOMIC DNA]</scope>
    <source>
        <tissue evidence="2">The whole plant</tissue>
    </source>
</reference>
<feature type="compositionally biased region" description="Basic and acidic residues" evidence="1">
    <location>
        <begin position="198"/>
        <end position="212"/>
    </location>
</feature>
<evidence type="ECO:0000313" key="2">
    <source>
        <dbReference type="EMBL" id="PKU65646.1"/>
    </source>
</evidence>
<reference evidence="2 3" key="1">
    <citation type="journal article" date="2016" name="Sci. Rep.">
        <title>The Dendrobium catenatum Lindl. genome sequence provides insights into polysaccharide synthase, floral development and adaptive evolution.</title>
        <authorList>
            <person name="Zhang G.Q."/>
            <person name="Xu Q."/>
            <person name="Bian C."/>
            <person name="Tsai W.C."/>
            <person name="Yeh C.M."/>
            <person name="Liu K.W."/>
            <person name="Yoshida K."/>
            <person name="Zhang L.S."/>
            <person name="Chang S.B."/>
            <person name="Chen F."/>
            <person name="Shi Y."/>
            <person name="Su Y.Y."/>
            <person name="Zhang Y.Q."/>
            <person name="Chen L.J."/>
            <person name="Yin Y."/>
            <person name="Lin M."/>
            <person name="Huang H."/>
            <person name="Deng H."/>
            <person name="Wang Z.W."/>
            <person name="Zhu S.L."/>
            <person name="Zhao X."/>
            <person name="Deng C."/>
            <person name="Niu S.C."/>
            <person name="Huang J."/>
            <person name="Wang M."/>
            <person name="Liu G.H."/>
            <person name="Yang H.J."/>
            <person name="Xiao X.J."/>
            <person name="Hsiao Y.Y."/>
            <person name="Wu W.L."/>
            <person name="Chen Y.Y."/>
            <person name="Mitsuda N."/>
            <person name="Ohme-Takagi M."/>
            <person name="Luo Y.B."/>
            <person name="Van de Peer Y."/>
            <person name="Liu Z.J."/>
        </authorList>
    </citation>
    <scope>NUCLEOTIDE SEQUENCE [LARGE SCALE GENOMIC DNA]</scope>
    <source>
        <tissue evidence="2">The whole plant</tissue>
    </source>
</reference>
<gene>
    <name evidence="2" type="ORF">MA16_Dca022986</name>
</gene>
<dbReference type="EMBL" id="KZ503321">
    <property type="protein sequence ID" value="PKU65646.1"/>
    <property type="molecule type" value="Genomic_DNA"/>
</dbReference>
<dbReference type="AlphaFoldDB" id="A0A2I0VQF7"/>
<name>A0A2I0VQF7_9ASPA</name>
<protein>
    <submittedName>
        <fullName evidence="2">Uncharacterized protein</fullName>
    </submittedName>
</protein>
<keyword evidence="3" id="KW-1185">Reference proteome</keyword>
<dbReference type="Proteomes" id="UP000233837">
    <property type="component" value="Unassembled WGS sequence"/>
</dbReference>
<accession>A0A2I0VQF7</accession>
<evidence type="ECO:0000313" key="3">
    <source>
        <dbReference type="Proteomes" id="UP000233837"/>
    </source>
</evidence>